<dbReference type="eggNOG" id="ENOG5032QYW">
    <property type="taxonomic scope" value="Bacteria"/>
</dbReference>
<evidence type="ECO:0000313" key="3">
    <source>
        <dbReference type="Proteomes" id="UP000029444"/>
    </source>
</evidence>
<evidence type="ECO:0000313" key="2">
    <source>
        <dbReference type="EMBL" id="KGD64579.1"/>
    </source>
</evidence>
<reference evidence="2 3" key="1">
    <citation type="submission" date="2012-09" db="EMBL/GenBank/DDBJ databases">
        <title>Genome Sequence of alkane-degrading Bacterium Alcanivorax sp. 19-m-6.</title>
        <authorList>
            <person name="Lai Q."/>
            <person name="Shao Z."/>
        </authorList>
    </citation>
    <scope>NUCLEOTIDE SEQUENCE [LARGE SCALE GENOMIC DNA]</scope>
    <source>
        <strain evidence="2 3">19-m-6</strain>
    </source>
</reference>
<accession>A0A095SJW1</accession>
<comment type="caution">
    <text evidence="2">The sequence shown here is derived from an EMBL/GenBank/DDBJ whole genome shotgun (WGS) entry which is preliminary data.</text>
</comment>
<keyword evidence="3" id="KW-1185">Reference proteome</keyword>
<feature type="domain" description="Suppressor of fused-like" evidence="1">
    <location>
        <begin position="2"/>
        <end position="132"/>
    </location>
</feature>
<dbReference type="AlphaFoldDB" id="A0A095SJW1"/>
<gene>
    <name evidence="2" type="ORF">Y5S_02334</name>
</gene>
<sequence length="138" mass="15628">MTTFCTIGMSEKPMSGVDHRVELHLSIAEKLSDELVGKLTVFLANLSLYPFMNSTYFDWWHTLPNVGKIPGYASTSSLFMHPAFVENGWDVICAEEAHVKILNVVPITKDEQLISKEKGVNALLDYLSDNEISFFERR</sequence>
<dbReference type="InterPro" id="IPR020941">
    <property type="entry name" value="SUFU-like_domain"/>
</dbReference>
<name>A0A095SJW1_9GAMM</name>
<dbReference type="EMBL" id="ARXV01000008">
    <property type="protein sequence ID" value="KGD64579.1"/>
    <property type="molecule type" value="Genomic_DNA"/>
</dbReference>
<dbReference type="Proteomes" id="UP000029444">
    <property type="component" value="Unassembled WGS sequence"/>
</dbReference>
<proteinExistence type="predicted"/>
<protein>
    <recommendedName>
        <fullName evidence="1">Suppressor of fused-like domain-containing protein</fullName>
    </recommendedName>
</protein>
<dbReference type="Pfam" id="PF05076">
    <property type="entry name" value="SUFU"/>
    <property type="match status" value="1"/>
</dbReference>
<organism evidence="2 3">
    <name type="scientific">Alcanivorax nanhaiticus</name>
    <dbReference type="NCBI Taxonomy" id="1177154"/>
    <lineage>
        <taxon>Bacteria</taxon>
        <taxon>Pseudomonadati</taxon>
        <taxon>Pseudomonadota</taxon>
        <taxon>Gammaproteobacteria</taxon>
        <taxon>Oceanospirillales</taxon>
        <taxon>Alcanivoracaceae</taxon>
        <taxon>Alcanivorax</taxon>
    </lineage>
</organism>
<evidence type="ECO:0000259" key="1">
    <source>
        <dbReference type="Pfam" id="PF05076"/>
    </source>
</evidence>